<keyword evidence="1" id="KW-0472">Membrane</keyword>
<reference evidence="2 3" key="1">
    <citation type="submission" date="2007-01" db="EMBL/GenBank/DDBJ databases">
        <title>Complete sequence of Psychromonas ingrahamii 37.</title>
        <authorList>
            <consortium name="US DOE Joint Genome Institute"/>
            <person name="Copeland A."/>
            <person name="Lucas S."/>
            <person name="Lapidus A."/>
            <person name="Barry K."/>
            <person name="Detter J.C."/>
            <person name="Glavina del Rio T."/>
            <person name="Hammon N."/>
            <person name="Israni S."/>
            <person name="Dalin E."/>
            <person name="Tice H."/>
            <person name="Pitluck S."/>
            <person name="Thompson L.S."/>
            <person name="Brettin T."/>
            <person name="Bruce D."/>
            <person name="Han C."/>
            <person name="Tapia R."/>
            <person name="Schmutz J."/>
            <person name="Larimer F."/>
            <person name="Land M."/>
            <person name="Hauser L."/>
            <person name="Kyrpides N."/>
            <person name="Ivanova N."/>
            <person name="Staley J."/>
            <person name="Richardson P."/>
        </authorList>
    </citation>
    <scope>NUCLEOTIDE SEQUENCE [LARGE SCALE GENOMIC DNA]</scope>
    <source>
        <strain evidence="2 3">37</strain>
    </source>
</reference>
<dbReference type="Proteomes" id="UP000000639">
    <property type="component" value="Chromosome"/>
</dbReference>
<dbReference type="RefSeq" id="WP_011770900.1">
    <property type="nucleotide sequence ID" value="NC_008709.1"/>
</dbReference>
<dbReference type="Pfam" id="PF04307">
    <property type="entry name" value="YdjM"/>
    <property type="match status" value="1"/>
</dbReference>
<feature type="transmembrane region" description="Helical" evidence="1">
    <location>
        <begin position="148"/>
        <end position="167"/>
    </location>
</feature>
<evidence type="ECO:0000313" key="2">
    <source>
        <dbReference type="EMBL" id="ABM04343.1"/>
    </source>
</evidence>
<gene>
    <name evidence="2" type="ordered locus">Ping_2624</name>
</gene>
<protein>
    <recommendedName>
        <fullName evidence="4">Membrane-bound metal-dependent hydrolase</fullName>
    </recommendedName>
</protein>
<dbReference type="STRING" id="357804.Ping_2624"/>
<dbReference type="KEGG" id="pin:Ping_2624"/>
<name>A1SXX8_PSYIN</name>
<keyword evidence="1" id="KW-1133">Transmembrane helix</keyword>
<dbReference type="HOGENOM" id="CLU_076328_0_0_6"/>
<sequence>MANFNTHFNVAAISTGLASAVLLSAEHININTALWLWCLGTIGGLLPDIDADNSTSLDIVFNIFAAVALLMVLHYITGEHFREIQFIELLAIPFGVYGILKWLIRPIFEKITVHRGSCHSLLFLFLCALLTIQITWVFNDNYLTASSFHAWLSGGFILFGGLIHLLLDEMYSVELSNLRVKRSFGTALKIADFRNKSATLMMLAAIIALSYIAPESDSTINTLTDWSSFKVW</sequence>
<feature type="transmembrane region" description="Helical" evidence="1">
    <location>
        <begin position="116"/>
        <end position="136"/>
    </location>
</feature>
<feature type="transmembrane region" description="Helical" evidence="1">
    <location>
        <begin position="84"/>
        <end position="104"/>
    </location>
</feature>
<keyword evidence="3" id="KW-1185">Reference proteome</keyword>
<evidence type="ECO:0000313" key="3">
    <source>
        <dbReference type="Proteomes" id="UP000000639"/>
    </source>
</evidence>
<dbReference type="AlphaFoldDB" id="A1SXX8"/>
<organism evidence="2 3">
    <name type="scientific">Psychromonas ingrahamii (strain DSM 17664 / CCUG 51855 / 37)</name>
    <dbReference type="NCBI Taxonomy" id="357804"/>
    <lineage>
        <taxon>Bacteria</taxon>
        <taxon>Pseudomonadati</taxon>
        <taxon>Pseudomonadota</taxon>
        <taxon>Gammaproteobacteria</taxon>
        <taxon>Alteromonadales</taxon>
        <taxon>Psychromonadaceae</taxon>
        <taxon>Psychromonas</taxon>
    </lineage>
</organism>
<feature type="transmembrane region" description="Helical" evidence="1">
    <location>
        <begin position="59"/>
        <end position="78"/>
    </location>
</feature>
<dbReference type="InterPro" id="IPR007404">
    <property type="entry name" value="YdjM-like"/>
</dbReference>
<evidence type="ECO:0008006" key="4">
    <source>
        <dbReference type="Google" id="ProtNLM"/>
    </source>
</evidence>
<proteinExistence type="predicted"/>
<dbReference type="OrthoDB" id="5295350at2"/>
<feature type="transmembrane region" description="Helical" evidence="1">
    <location>
        <begin position="198"/>
        <end position="214"/>
    </location>
</feature>
<keyword evidence="1" id="KW-0812">Transmembrane</keyword>
<dbReference type="EMBL" id="CP000510">
    <property type="protein sequence ID" value="ABM04343.1"/>
    <property type="molecule type" value="Genomic_DNA"/>
</dbReference>
<dbReference type="eggNOG" id="COG1988">
    <property type="taxonomic scope" value="Bacteria"/>
</dbReference>
<accession>A1SXX8</accession>
<evidence type="ECO:0000256" key="1">
    <source>
        <dbReference type="SAM" id="Phobius"/>
    </source>
</evidence>